<evidence type="ECO:0000313" key="1">
    <source>
        <dbReference type="EMBL" id="KKM97596.1"/>
    </source>
</evidence>
<proteinExistence type="predicted"/>
<gene>
    <name evidence="1" type="ORF">LCGC14_1166380</name>
</gene>
<dbReference type="EMBL" id="LAZR01005728">
    <property type="protein sequence ID" value="KKM97596.1"/>
    <property type="molecule type" value="Genomic_DNA"/>
</dbReference>
<organism evidence="1">
    <name type="scientific">marine sediment metagenome</name>
    <dbReference type="NCBI Taxonomy" id="412755"/>
    <lineage>
        <taxon>unclassified sequences</taxon>
        <taxon>metagenomes</taxon>
        <taxon>ecological metagenomes</taxon>
    </lineage>
</organism>
<name>A0A0F9ME37_9ZZZZ</name>
<dbReference type="AlphaFoldDB" id="A0A0F9ME37"/>
<protein>
    <submittedName>
        <fullName evidence="1">Uncharacterized protein</fullName>
    </submittedName>
</protein>
<comment type="caution">
    <text evidence="1">The sequence shown here is derived from an EMBL/GenBank/DDBJ whole genome shotgun (WGS) entry which is preliminary data.</text>
</comment>
<reference evidence="1" key="1">
    <citation type="journal article" date="2015" name="Nature">
        <title>Complex archaea that bridge the gap between prokaryotes and eukaryotes.</title>
        <authorList>
            <person name="Spang A."/>
            <person name="Saw J.H."/>
            <person name="Jorgensen S.L."/>
            <person name="Zaremba-Niedzwiedzka K."/>
            <person name="Martijn J."/>
            <person name="Lind A.E."/>
            <person name="van Eijk R."/>
            <person name="Schleper C."/>
            <person name="Guy L."/>
            <person name="Ettema T.J."/>
        </authorList>
    </citation>
    <scope>NUCLEOTIDE SEQUENCE</scope>
</reference>
<sequence length="112" mass="13509">MIILKNRITKEQLYDLYWNKELPTVKIGKMFQCSGRWIRYLLDEYNILRRNSSEAKNLSKKVEKAHHNYKGGFPLCVDCGKQLSHYNKDARCKKCRFIMEYKLGNNRMWRLS</sequence>
<accession>A0A0F9ME37</accession>